<sequence>MRLRVLILEGSSFPTSEVERIELSSMYGIMGRAARFMMGLETLAIKFYLAPKDGATLKWWVPHEQRPAYFSKEEIIEEMEWLFKAVVSGVTGFGALGAGPNEARRKYYDTWADHMTLKSWRGKLGKVLRRLGFVGRWGVIEIRRTKDLEEIWDMETQYAQAFSKILGSPKEGHNKRRGRELRLQLWHRDSENNDDMRLVKEVLAPIMVRNSTKWRRNIGSRVGR</sequence>
<dbReference type="AlphaFoldDB" id="A0AAD5WTM0"/>
<evidence type="ECO:0000313" key="2">
    <source>
        <dbReference type="Proteomes" id="UP001201980"/>
    </source>
</evidence>
<organism evidence="1 2">
    <name type="scientific">Zalerion maritima</name>
    <dbReference type="NCBI Taxonomy" id="339359"/>
    <lineage>
        <taxon>Eukaryota</taxon>
        <taxon>Fungi</taxon>
        <taxon>Dikarya</taxon>
        <taxon>Ascomycota</taxon>
        <taxon>Pezizomycotina</taxon>
        <taxon>Sordariomycetes</taxon>
        <taxon>Lulworthiomycetidae</taxon>
        <taxon>Lulworthiales</taxon>
        <taxon>Lulworthiaceae</taxon>
        <taxon>Zalerion</taxon>
    </lineage>
</organism>
<protein>
    <submittedName>
        <fullName evidence="1">Uncharacterized protein</fullName>
    </submittedName>
</protein>
<gene>
    <name evidence="1" type="ORF">MKZ38_000977</name>
</gene>
<name>A0AAD5WTM0_9PEZI</name>
<dbReference type="Proteomes" id="UP001201980">
    <property type="component" value="Unassembled WGS sequence"/>
</dbReference>
<accession>A0AAD5WTM0</accession>
<evidence type="ECO:0000313" key="1">
    <source>
        <dbReference type="EMBL" id="KAJ2902179.1"/>
    </source>
</evidence>
<reference evidence="1" key="1">
    <citation type="submission" date="2022-07" db="EMBL/GenBank/DDBJ databases">
        <title>Draft genome sequence of Zalerion maritima ATCC 34329, a (micro)plastics degrading marine fungus.</title>
        <authorList>
            <person name="Paco A."/>
            <person name="Goncalves M.F.M."/>
            <person name="Rocha-Santos T.A.P."/>
            <person name="Alves A."/>
        </authorList>
    </citation>
    <scope>NUCLEOTIDE SEQUENCE</scope>
    <source>
        <strain evidence="1">ATCC 34329</strain>
    </source>
</reference>
<dbReference type="EMBL" id="JAKWBI020000122">
    <property type="protein sequence ID" value="KAJ2902179.1"/>
    <property type="molecule type" value="Genomic_DNA"/>
</dbReference>
<proteinExistence type="predicted"/>
<comment type="caution">
    <text evidence="1">The sequence shown here is derived from an EMBL/GenBank/DDBJ whole genome shotgun (WGS) entry which is preliminary data.</text>
</comment>
<keyword evidence="2" id="KW-1185">Reference proteome</keyword>